<comment type="caution">
    <text evidence="1">The sequence shown here is derived from an EMBL/GenBank/DDBJ whole genome shotgun (WGS) entry which is preliminary data.</text>
</comment>
<evidence type="ECO:0000313" key="1">
    <source>
        <dbReference type="EMBL" id="KAF5932439.1"/>
    </source>
</evidence>
<evidence type="ECO:0000313" key="2">
    <source>
        <dbReference type="Proteomes" id="UP000593564"/>
    </source>
</evidence>
<accession>A0A7J7FVW5</accession>
<name>A0A7J7FVW5_CAMSI</name>
<proteinExistence type="predicted"/>
<reference evidence="1 2" key="2">
    <citation type="submission" date="2020-07" db="EMBL/GenBank/DDBJ databases">
        <title>Genome assembly of wild tea tree DASZ reveals pedigree and selection history of tea varieties.</title>
        <authorList>
            <person name="Zhang W."/>
        </authorList>
    </citation>
    <scope>NUCLEOTIDE SEQUENCE [LARGE SCALE GENOMIC DNA]</scope>
    <source>
        <strain evidence="2">cv. G240</strain>
        <tissue evidence="1">Leaf</tissue>
    </source>
</reference>
<dbReference type="AlphaFoldDB" id="A0A7J7FVW5"/>
<reference evidence="2" key="1">
    <citation type="journal article" date="2020" name="Nat. Commun.">
        <title>Genome assembly of wild tea tree DASZ reveals pedigree and selection history of tea varieties.</title>
        <authorList>
            <person name="Zhang W."/>
            <person name="Zhang Y."/>
            <person name="Qiu H."/>
            <person name="Guo Y."/>
            <person name="Wan H."/>
            <person name="Zhang X."/>
            <person name="Scossa F."/>
            <person name="Alseekh S."/>
            <person name="Zhang Q."/>
            <person name="Wang P."/>
            <person name="Xu L."/>
            <person name="Schmidt M.H."/>
            <person name="Jia X."/>
            <person name="Li D."/>
            <person name="Zhu A."/>
            <person name="Guo F."/>
            <person name="Chen W."/>
            <person name="Ni D."/>
            <person name="Usadel B."/>
            <person name="Fernie A.R."/>
            <person name="Wen W."/>
        </authorList>
    </citation>
    <scope>NUCLEOTIDE SEQUENCE [LARGE SCALE GENOMIC DNA]</scope>
    <source>
        <strain evidence="2">cv. G240</strain>
    </source>
</reference>
<dbReference type="EMBL" id="JACBKZ010000014">
    <property type="protein sequence ID" value="KAF5932439.1"/>
    <property type="molecule type" value="Genomic_DNA"/>
</dbReference>
<sequence length="80" mass="9354">MRGLHLFEFLVPLPVFYRVNASLERVDPLMLQNVLLENRVETSLERVDPLMLQNLLQENRVDPLLSKCQPPYLCQIVFST</sequence>
<gene>
    <name evidence="1" type="ORF">HYC85_028610</name>
</gene>
<organism evidence="1 2">
    <name type="scientific">Camellia sinensis</name>
    <name type="common">Tea plant</name>
    <name type="synonym">Thea sinensis</name>
    <dbReference type="NCBI Taxonomy" id="4442"/>
    <lineage>
        <taxon>Eukaryota</taxon>
        <taxon>Viridiplantae</taxon>
        <taxon>Streptophyta</taxon>
        <taxon>Embryophyta</taxon>
        <taxon>Tracheophyta</taxon>
        <taxon>Spermatophyta</taxon>
        <taxon>Magnoliopsida</taxon>
        <taxon>eudicotyledons</taxon>
        <taxon>Gunneridae</taxon>
        <taxon>Pentapetalae</taxon>
        <taxon>asterids</taxon>
        <taxon>Ericales</taxon>
        <taxon>Theaceae</taxon>
        <taxon>Camellia</taxon>
    </lineage>
</organism>
<protein>
    <submittedName>
        <fullName evidence="1">Uncharacterized protein</fullName>
    </submittedName>
</protein>
<keyword evidence="2" id="KW-1185">Reference proteome</keyword>
<dbReference type="Proteomes" id="UP000593564">
    <property type="component" value="Unassembled WGS sequence"/>
</dbReference>